<dbReference type="Proteomes" id="UP000036168">
    <property type="component" value="Unassembled WGS sequence"/>
</dbReference>
<dbReference type="RefSeq" id="WP_048352788.1">
    <property type="nucleotide sequence ID" value="NZ_CP023481.1"/>
</dbReference>
<reference evidence="4 6" key="1">
    <citation type="journal article" date="2015" name="Int. J. Syst. Evol. Microbiol.">
        <title>Bacillus glycinifermentans sp. nov., isolated from fermented soybean paste.</title>
        <authorList>
            <person name="Kim S.J."/>
            <person name="Dunlap C.A."/>
            <person name="Kwon S.W."/>
            <person name="Rooney A.P."/>
        </authorList>
    </citation>
    <scope>NUCLEOTIDE SEQUENCE [LARGE SCALE GENOMIC DNA]</scope>
    <source>
        <strain evidence="4 6">GO-13</strain>
    </source>
</reference>
<comment type="caution">
    <text evidence="4">The sequence shown here is derived from an EMBL/GenBank/DDBJ whole genome shotgun (WGS) entry which is preliminary data.</text>
</comment>
<dbReference type="STRING" id="1664069.BGLY_4393"/>
<dbReference type="PANTHER" id="PTHR43004">
    <property type="entry name" value="TRK SYSTEM POTASSIUM UPTAKE PROTEIN"/>
    <property type="match status" value="1"/>
</dbReference>
<keyword evidence="2" id="KW-0274">FAD</keyword>
<evidence type="ECO:0000313" key="7">
    <source>
        <dbReference type="Proteomes" id="UP001341297"/>
    </source>
</evidence>
<evidence type="ECO:0000313" key="6">
    <source>
        <dbReference type="Proteomes" id="UP000036168"/>
    </source>
</evidence>
<gene>
    <name evidence="4" type="ORF">AB447_206410</name>
    <name evidence="5" type="ORF">P8828_03400</name>
</gene>
<dbReference type="PANTHER" id="PTHR43004:SF3">
    <property type="entry name" value="P-HYDROXYBENZOATE HYDROXYLASE"/>
    <property type="match status" value="1"/>
</dbReference>
<dbReference type="Proteomes" id="UP001341297">
    <property type="component" value="Unassembled WGS sequence"/>
</dbReference>
<name>A0A0T6BJZ1_9BACI</name>
<dbReference type="GO" id="GO:0071949">
    <property type="term" value="F:FAD binding"/>
    <property type="evidence" value="ECO:0007669"/>
    <property type="project" value="InterPro"/>
</dbReference>
<dbReference type="AlphaFoldDB" id="A0A0T6BJZ1"/>
<organism evidence="4 6">
    <name type="scientific">Bacillus glycinifermentans</name>
    <dbReference type="NCBI Taxonomy" id="1664069"/>
    <lineage>
        <taxon>Bacteria</taxon>
        <taxon>Bacillati</taxon>
        <taxon>Bacillota</taxon>
        <taxon>Bacilli</taxon>
        <taxon>Bacillales</taxon>
        <taxon>Bacillaceae</taxon>
        <taxon>Bacillus</taxon>
    </lineage>
</organism>
<dbReference type="InterPro" id="IPR050641">
    <property type="entry name" value="RIFMO-like"/>
</dbReference>
<keyword evidence="4" id="KW-0560">Oxidoreductase</keyword>
<dbReference type="PRINTS" id="PR00420">
    <property type="entry name" value="RNGMNOXGNASE"/>
</dbReference>
<dbReference type="EMBL" id="JARRTL010000006">
    <property type="protein sequence ID" value="MEC0483898.1"/>
    <property type="molecule type" value="Genomic_DNA"/>
</dbReference>
<dbReference type="Pfam" id="PF01494">
    <property type="entry name" value="FAD_binding_3"/>
    <property type="match status" value="1"/>
</dbReference>
<sequence>MRTQIGIIGAGPAGLMLAHLLQRKGIESVIIESRSRMEIERTIRAGVLEQMTVDLLNETGVGERMMKKGIFHEGIEIRYNGKRRRIDMHHLTGGKYVTIYPQHEVIKDLIAARINAGGKMFFNVSDVCLSGLDTAKPNISYLNESGEKEEIICDYIAGCDGFHSPSRQSIPAEIRKEYQKIYPYSWLGILAEAPPSAPELVYAHHEDGFALHSTRTPEIQRLYLQVNPEDSIDDWPDERIWEKLRLRLSTEDEWTLIEGPVIQKNIVPMRSFICDPMQYGRLFLAGDSAHIVPPTGAKGLNLAMADVQILAGALFDYYASGETGRLERYSEICLRRVWKAERFSWYMTSLLHRHRDYTPFDYQIQLAELDHVTTSKAAAQSLSENYVGLPLEFEEQPLSVI</sequence>
<dbReference type="EC" id="1.14.13.2" evidence="4"/>
<keyword evidence="7" id="KW-1185">Reference proteome</keyword>
<accession>A0A0T6BJZ1</accession>
<evidence type="ECO:0000313" key="4">
    <source>
        <dbReference type="EMBL" id="KRT90209.1"/>
    </source>
</evidence>
<evidence type="ECO:0000256" key="1">
    <source>
        <dbReference type="ARBA" id="ARBA00022630"/>
    </source>
</evidence>
<dbReference type="InterPro" id="IPR002938">
    <property type="entry name" value="FAD-bd"/>
</dbReference>
<dbReference type="NCBIfam" id="NF006091">
    <property type="entry name" value="PRK08243.1"/>
    <property type="match status" value="1"/>
</dbReference>
<keyword evidence="4" id="KW-0503">Monooxygenase</keyword>
<evidence type="ECO:0000259" key="3">
    <source>
        <dbReference type="Pfam" id="PF01494"/>
    </source>
</evidence>
<evidence type="ECO:0000313" key="5">
    <source>
        <dbReference type="EMBL" id="MEC0483898.1"/>
    </source>
</evidence>
<dbReference type="Gene3D" id="3.50.50.60">
    <property type="entry name" value="FAD/NAD(P)-binding domain"/>
    <property type="match status" value="1"/>
</dbReference>
<dbReference type="EMBL" id="LECW02000045">
    <property type="protein sequence ID" value="KRT90209.1"/>
    <property type="molecule type" value="Genomic_DNA"/>
</dbReference>
<keyword evidence="1" id="KW-0285">Flavoprotein</keyword>
<evidence type="ECO:0000256" key="2">
    <source>
        <dbReference type="ARBA" id="ARBA00022827"/>
    </source>
</evidence>
<proteinExistence type="predicted"/>
<protein>
    <submittedName>
        <fullName evidence="4">4-hydroxybenzoate 3-monooxygenase</fullName>
        <ecNumber evidence="4">1.14.13.2</ecNumber>
    </submittedName>
</protein>
<dbReference type="SUPFAM" id="SSF51905">
    <property type="entry name" value="FAD/NAD(P)-binding domain"/>
    <property type="match status" value="1"/>
</dbReference>
<dbReference type="OrthoDB" id="9766816at2"/>
<dbReference type="SUPFAM" id="SSF54373">
    <property type="entry name" value="FAD-linked reductases, C-terminal domain"/>
    <property type="match status" value="1"/>
</dbReference>
<reference evidence="4" key="2">
    <citation type="submission" date="2015-10" db="EMBL/GenBank/DDBJ databases">
        <authorList>
            <person name="Gilbert D.G."/>
        </authorList>
    </citation>
    <scope>NUCLEOTIDE SEQUENCE</scope>
    <source>
        <strain evidence="4">GO-13</strain>
    </source>
</reference>
<dbReference type="InterPro" id="IPR036188">
    <property type="entry name" value="FAD/NAD-bd_sf"/>
</dbReference>
<dbReference type="GO" id="GO:0018659">
    <property type="term" value="F:4-hydroxybenzoate 3-monooxygenase activity"/>
    <property type="evidence" value="ECO:0007669"/>
    <property type="project" value="UniProtKB-EC"/>
</dbReference>
<dbReference type="Gene3D" id="3.30.9.10">
    <property type="entry name" value="D-Amino Acid Oxidase, subunit A, domain 2"/>
    <property type="match status" value="1"/>
</dbReference>
<reference evidence="5 7" key="3">
    <citation type="submission" date="2023-03" db="EMBL/GenBank/DDBJ databases">
        <title>Agriculturally important microbes genome sequencing.</title>
        <authorList>
            <person name="Dunlap C."/>
        </authorList>
    </citation>
    <scope>NUCLEOTIDE SEQUENCE [LARGE SCALE GENOMIC DNA]</scope>
    <source>
        <strain evidence="5 7">CBP-3203</strain>
    </source>
</reference>
<feature type="domain" description="FAD-binding" evidence="3">
    <location>
        <begin position="2"/>
        <end position="344"/>
    </location>
</feature>